<dbReference type="SUPFAM" id="SSF53756">
    <property type="entry name" value="UDP-Glycosyltransferase/glycogen phosphorylase"/>
    <property type="match status" value="1"/>
</dbReference>
<evidence type="ECO:0000313" key="5">
    <source>
        <dbReference type="EMBL" id="CAL4800376.1"/>
    </source>
</evidence>
<proteinExistence type="predicted"/>
<dbReference type="GO" id="GO:0016906">
    <property type="term" value="F:sterol 3-beta-glucosyltransferase activity"/>
    <property type="evidence" value="ECO:0007669"/>
    <property type="project" value="UniProtKB-ARBA"/>
</dbReference>
<evidence type="ECO:0000313" key="3">
    <source>
        <dbReference type="EMBL" id="CAI4013064.1"/>
    </source>
</evidence>
<reference evidence="4" key="2">
    <citation type="submission" date="2024-04" db="EMBL/GenBank/DDBJ databases">
        <authorList>
            <person name="Chen Y."/>
            <person name="Shah S."/>
            <person name="Dougan E. K."/>
            <person name="Thang M."/>
            <person name="Chan C."/>
        </authorList>
    </citation>
    <scope>NUCLEOTIDE SEQUENCE [LARGE SCALE GENOMIC DNA]</scope>
</reference>
<dbReference type="InterPro" id="IPR050426">
    <property type="entry name" value="Glycosyltransferase_28"/>
</dbReference>
<dbReference type="Pfam" id="PF06722">
    <property type="entry name" value="EryCIII-like_C"/>
    <property type="match status" value="1"/>
</dbReference>
<dbReference type="EMBL" id="CAMXCT020005691">
    <property type="protein sequence ID" value="CAL1166439.1"/>
    <property type="molecule type" value="Genomic_DNA"/>
</dbReference>
<dbReference type="EMBL" id="CAMXCT010005691">
    <property type="protein sequence ID" value="CAI4013064.1"/>
    <property type="molecule type" value="Genomic_DNA"/>
</dbReference>
<dbReference type="CDD" id="cd03784">
    <property type="entry name" value="GT1_Gtf-like"/>
    <property type="match status" value="1"/>
</dbReference>
<dbReference type="FunFam" id="3.40.50.2000:FF:000009">
    <property type="entry name" value="Sterol 3-beta-glucosyltransferase UGT80A2"/>
    <property type="match status" value="1"/>
</dbReference>
<reference evidence="3" key="1">
    <citation type="submission" date="2022-10" db="EMBL/GenBank/DDBJ databases">
        <authorList>
            <person name="Chen Y."/>
            <person name="Dougan E. K."/>
            <person name="Chan C."/>
            <person name="Rhodes N."/>
            <person name="Thang M."/>
        </authorList>
    </citation>
    <scope>NUCLEOTIDE SEQUENCE</scope>
</reference>
<evidence type="ECO:0000313" key="4">
    <source>
        <dbReference type="EMBL" id="CAL1166439.1"/>
    </source>
</evidence>
<dbReference type="InterPro" id="IPR010610">
    <property type="entry name" value="EryCIII-like_C"/>
</dbReference>
<keyword evidence="1" id="KW-0808">Transferase</keyword>
<evidence type="ECO:0000313" key="6">
    <source>
        <dbReference type="Proteomes" id="UP001152797"/>
    </source>
</evidence>
<dbReference type="InterPro" id="IPR002213">
    <property type="entry name" value="UDP_glucos_trans"/>
</dbReference>
<evidence type="ECO:0000259" key="2">
    <source>
        <dbReference type="Pfam" id="PF06722"/>
    </source>
</evidence>
<dbReference type="AlphaFoldDB" id="A0A9P1GJX7"/>
<comment type="caution">
    <text evidence="3">The sequence shown here is derived from an EMBL/GenBank/DDBJ whole genome shotgun (WGS) entry which is preliminary data.</text>
</comment>
<organism evidence="3">
    <name type="scientific">Cladocopium goreaui</name>
    <dbReference type="NCBI Taxonomy" id="2562237"/>
    <lineage>
        <taxon>Eukaryota</taxon>
        <taxon>Sar</taxon>
        <taxon>Alveolata</taxon>
        <taxon>Dinophyceae</taxon>
        <taxon>Suessiales</taxon>
        <taxon>Symbiodiniaceae</taxon>
        <taxon>Cladocopium</taxon>
    </lineage>
</organism>
<name>A0A9P1GJX7_9DINO</name>
<dbReference type="PANTHER" id="PTHR48050:SF13">
    <property type="entry name" value="STEROL 3-BETA-GLUCOSYLTRANSFERASE UGT80A2"/>
    <property type="match status" value="1"/>
</dbReference>
<feature type="domain" description="Erythromycin biosynthesis protein CIII-like C-terminal" evidence="2">
    <location>
        <begin position="332"/>
        <end position="452"/>
    </location>
</feature>
<dbReference type="OrthoDB" id="416612at2759"/>
<dbReference type="PANTHER" id="PTHR48050">
    <property type="entry name" value="STEROL 3-BETA-GLUCOSYLTRANSFERASE"/>
    <property type="match status" value="1"/>
</dbReference>
<keyword evidence="6" id="KW-1185">Reference proteome</keyword>
<dbReference type="Gene3D" id="3.40.50.2000">
    <property type="entry name" value="Glycogen Phosphorylase B"/>
    <property type="match status" value="2"/>
</dbReference>
<dbReference type="EMBL" id="CAMXCT030005691">
    <property type="protein sequence ID" value="CAL4800376.1"/>
    <property type="molecule type" value="Genomic_DNA"/>
</dbReference>
<protein>
    <submittedName>
        <fullName evidence="5">Calcium-binding protein</fullName>
    </submittedName>
</protein>
<gene>
    <name evidence="3" type="ORF">C1SCF055_LOCUS38069</name>
</gene>
<dbReference type="Proteomes" id="UP001152797">
    <property type="component" value="Unassembled WGS sequence"/>
</dbReference>
<evidence type="ECO:0000256" key="1">
    <source>
        <dbReference type="ARBA" id="ARBA00022679"/>
    </source>
</evidence>
<sequence>MAPKKRAVALILEGSRGDQQPYIVAALALKEAGYDVLILGTSDGEGMAKQKGLPFRSVGLCAKEVIQRPEMVEAVTENDYAKISAAVNATKALRGREILEIVTKELRTFQPGLIISSGMSLNLCIVLGKGLRIPVILMALQVVVPSNYIPALGVLPRLPSFLNLNWLAWKYVLDLLRKEGMKTSLPQLAELLQLPEEELQISVDEICDHCSCRPRFPLLFAVSSVFYGRFPPDFNTSLCRPLGALSFRPDQQVGIDFGTTLELQKLKDFLQKCKASNERPIYMGFGSMICESSKFMTLLCLRALMTCRRPGVILSGWAELSWADVEGEADSAELQAFCDKVIFLTSAPHGEVFPQCAVLVHHGGAGTMYAAAVSGVPSVVLPILLDQYIHAELVNQRGIGIGLKSMRFASVQQLSTAITACLERPEIQQKAAMLSRQLAKEDGVKEVVKEVNQFFADFVDTGRYFEEKEKSKADSQRGILHCLARCLCNWGCCSLCRA</sequence>
<accession>A0A9P1GJX7</accession>